<dbReference type="EMBL" id="JACXVP010000002">
    <property type="protein sequence ID" value="KAG5624616.1"/>
    <property type="molecule type" value="Genomic_DNA"/>
</dbReference>
<organism evidence="1 2">
    <name type="scientific">Solanum commersonii</name>
    <name type="common">Commerson's wild potato</name>
    <name type="synonym">Commerson's nightshade</name>
    <dbReference type="NCBI Taxonomy" id="4109"/>
    <lineage>
        <taxon>Eukaryota</taxon>
        <taxon>Viridiplantae</taxon>
        <taxon>Streptophyta</taxon>
        <taxon>Embryophyta</taxon>
        <taxon>Tracheophyta</taxon>
        <taxon>Spermatophyta</taxon>
        <taxon>Magnoliopsida</taxon>
        <taxon>eudicotyledons</taxon>
        <taxon>Gunneridae</taxon>
        <taxon>Pentapetalae</taxon>
        <taxon>asterids</taxon>
        <taxon>lamiids</taxon>
        <taxon>Solanales</taxon>
        <taxon>Solanaceae</taxon>
        <taxon>Solanoideae</taxon>
        <taxon>Solaneae</taxon>
        <taxon>Solanum</taxon>
    </lineage>
</organism>
<proteinExistence type="predicted"/>
<evidence type="ECO:0000313" key="2">
    <source>
        <dbReference type="Proteomes" id="UP000824120"/>
    </source>
</evidence>
<dbReference type="AlphaFoldDB" id="A0A9J6AJ14"/>
<reference evidence="1 2" key="1">
    <citation type="submission" date="2020-09" db="EMBL/GenBank/DDBJ databases">
        <title>De no assembly of potato wild relative species, Solanum commersonii.</title>
        <authorList>
            <person name="Cho K."/>
        </authorList>
    </citation>
    <scope>NUCLEOTIDE SEQUENCE [LARGE SCALE GENOMIC DNA]</scope>
    <source>
        <strain evidence="1">LZ3.2</strain>
        <tissue evidence="1">Leaf</tissue>
    </source>
</reference>
<comment type="caution">
    <text evidence="1">The sequence shown here is derived from an EMBL/GenBank/DDBJ whole genome shotgun (WGS) entry which is preliminary data.</text>
</comment>
<protein>
    <submittedName>
        <fullName evidence="1">Uncharacterized protein</fullName>
    </submittedName>
</protein>
<keyword evidence="2" id="KW-1185">Reference proteome</keyword>
<dbReference type="Proteomes" id="UP000824120">
    <property type="component" value="Chromosome 2"/>
</dbReference>
<evidence type="ECO:0000313" key="1">
    <source>
        <dbReference type="EMBL" id="KAG5624616.1"/>
    </source>
</evidence>
<gene>
    <name evidence="1" type="ORF">H5410_009834</name>
</gene>
<name>A0A9J6AJ14_SOLCO</name>
<accession>A0A9J6AJ14</accession>
<sequence>MPLHWSAGKLLIMSESPGSIILYSNRCQHSIVLYLRLPDRRTVVGNDTKFCFGASNSLENSFVKERVYVISPAKVATTPAMASPVDVGREQRK</sequence>